<feature type="compositionally biased region" description="Low complexity" evidence="1">
    <location>
        <begin position="9"/>
        <end position="33"/>
    </location>
</feature>
<proteinExistence type="predicted"/>
<reference evidence="2 3" key="1">
    <citation type="journal article" date="2010" name="Nature">
        <title>The Ectocarpus genome and the independent evolution of multicellularity in brown algae.</title>
        <authorList>
            <person name="Cock J.M."/>
            <person name="Sterck L."/>
            <person name="Rouze P."/>
            <person name="Scornet D."/>
            <person name="Allen A.E."/>
            <person name="Amoutzias G."/>
            <person name="Anthouard V."/>
            <person name="Artiguenave F."/>
            <person name="Aury J.M."/>
            <person name="Badger J.H."/>
            <person name="Beszteri B."/>
            <person name="Billiau K."/>
            <person name="Bonnet E."/>
            <person name="Bothwell J.H."/>
            <person name="Bowler C."/>
            <person name="Boyen C."/>
            <person name="Brownlee C."/>
            <person name="Carrano C.J."/>
            <person name="Charrier B."/>
            <person name="Cho G.Y."/>
            <person name="Coelho S.M."/>
            <person name="Collen J."/>
            <person name="Corre E."/>
            <person name="Da Silva C."/>
            <person name="Delage L."/>
            <person name="Delaroque N."/>
            <person name="Dittami S.M."/>
            <person name="Doulbeau S."/>
            <person name="Elias M."/>
            <person name="Farnham G."/>
            <person name="Gachon C.M."/>
            <person name="Gschloessl B."/>
            <person name="Heesch S."/>
            <person name="Jabbari K."/>
            <person name="Jubin C."/>
            <person name="Kawai H."/>
            <person name="Kimura K."/>
            <person name="Kloareg B."/>
            <person name="Kupper F.C."/>
            <person name="Lang D."/>
            <person name="Le Bail A."/>
            <person name="Leblanc C."/>
            <person name="Lerouge P."/>
            <person name="Lohr M."/>
            <person name="Lopez P.J."/>
            <person name="Martens C."/>
            <person name="Maumus F."/>
            <person name="Michel G."/>
            <person name="Miranda-Saavedra D."/>
            <person name="Morales J."/>
            <person name="Moreau H."/>
            <person name="Motomura T."/>
            <person name="Nagasato C."/>
            <person name="Napoli C.A."/>
            <person name="Nelson D.R."/>
            <person name="Nyvall-Collen P."/>
            <person name="Peters A.F."/>
            <person name="Pommier C."/>
            <person name="Potin P."/>
            <person name="Poulain J."/>
            <person name="Quesneville H."/>
            <person name="Read B."/>
            <person name="Rensing S.A."/>
            <person name="Ritter A."/>
            <person name="Rousvoal S."/>
            <person name="Samanta M."/>
            <person name="Samson G."/>
            <person name="Schroeder D.C."/>
            <person name="Segurens B."/>
            <person name="Strittmatter M."/>
            <person name="Tonon T."/>
            <person name="Tregear J.W."/>
            <person name="Valentin K."/>
            <person name="von Dassow P."/>
            <person name="Yamagishi T."/>
            <person name="Van de Peer Y."/>
            <person name="Wincker P."/>
        </authorList>
    </citation>
    <scope>NUCLEOTIDE SEQUENCE [LARGE SCALE GENOMIC DNA]</scope>
    <source>
        <strain evidence="3">Ec32 / CCAP1310/4</strain>
    </source>
</reference>
<gene>
    <name evidence="2" type="ORF">Esi_0010_0117</name>
</gene>
<dbReference type="InParanoid" id="D8LC18"/>
<dbReference type="Proteomes" id="UP000002630">
    <property type="component" value="Linkage Group LG08"/>
</dbReference>
<evidence type="ECO:0000256" key="1">
    <source>
        <dbReference type="SAM" id="MobiDB-lite"/>
    </source>
</evidence>
<dbReference type="EMBL" id="FN649733">
    <property type="protein sequence ID" value="CBN79201.1"/>
    <property type="molecule type" value="Genomic_DNA"/>
</dbReference>
<name>D8LC18_ECTSI</name>
<dbReference type="EMBL" id="FN647683">
    <property type="protein sequence ID" value="CBN79201.1"/>
    <property type="molecule type" value="Genomic_DNA"/>
</dbReference>
<evidence type="ECO:0000313" key="3">
    <source>
        <dbReference type="Proteomes" id="UP000002630"/>
    </source>
</evidence>
<accession>D8LC18</accession>
<evidence type="ECO:0000313" key="2">
    <source>
        <dbReference type="EMBL" id="CBN79201.1"/>
    </source>
</evidence>
<feature type="region of interest" description="Disordered" evidence="1">
    <location>
        <begin position="1"/>
        <end position="47"/>
    </location>
</feature>
<organism evidence="2 3">
    <name type="scientific">Ectocarpus siliculosus</name>
    <name type="common">Brown alga</name>
    <name type="synonym">Conferva siliculosa</name>
    <dbReference type="NCBI Taxonomy" id="2880"/>
    <lineage>
        <taxon>Eukaryota</taxon>
        <taxon>Sar</taxon>
        <taxon>Stramenopiles</taxon>
        <taxon>Ochrophyta</taxon>
        <taxon>PX clade</taxon>
        <taxon>Phaeophyceae</taxon>
        <taxon>Ectocarpales</taxon>
        <taxon>Ectocarpaceae</taxon>
        <taxon>Ectocarpus</taxon>
    </lineage>
</organism>
<dbReference type="AlphaFoldDB" id="D8LC18"/>
<protein>
    <submittedName>
        <fullName evidence="2">Uncharacterized protein</fullName>
    </submittedName>
</protein>
<keyword evidence="3" id="KW-1185">Reference proteome</keyword>
<sequence length="113" mass="11807">MGKKSRSISTATGSVASNNAAASTTTRTATAAGERSPAYAEADSQHETRYRRLKRSLILMTLSCGIAMTDLLVLKEGVTVVIPDHKPLLAVGMIFGESKAAAVVATNRFGPAL</sequence>